<proteinExistence type="predicted"/>
<dbReference type="Pfam" id="PF06985">
    <property type="entry name" value="HET"/>
    <property type="match status" value="1"/>
</dbReference>
<comment type="caution">
    <text evidence="3">The sequence shown here is derived from an EMBL/GenBank/DDBJ whole genome shotgun (WGS) entry which is preliminary data.</text>
</comment>
<feature type="compositionally biased region" description="Acidic residues" evidence="1">
    <location>
        <begin position="89"/>
        <end position="98"/>
    </location>
</feature>
<dbReference type="AlphaFoldDB" id="A0A9P9AJR5"/>
<feature type="domain" description="Heterokaryon incompatibility" evidence="2">
    <location>
        <begin position="260"/>
        <end position="418"/>
    </location>
</feature>
<evidence type="ECO:0000256" key="1">
    <source>
        <dbReference type="SAM" id="MobiDB-lite"/>
    </source>
</evidence>
<dbReference type="PANTHER" id="PTHR33112">
    <property type="entry name" value="DOMAIN PROTEIN, PUTATIVE-RELATED"/>
    <property type="match status" value="1"/>
</dbReference>
<dbReference type="OrthoDB" id="47007at2759"/>
<dbReference type="PANTHER" id="PTHR33112:SF9">
    <property type="entry name" value="HETEROKARYON INCOMPATIBILITY DOMAIN-CONTAINING PROTEIN"/>
    <property type="match status" value="1"/>
</dbReference>
<feature type="region of interest" description="Disordered" evidence="1">
    <location>
        <begin position="70"/>
        <end position="102"/>
    </location>
</feature>
<accession>A0A9P9AJR5</accession>
<dbReference type="InterPro" id="IPR010730">
    <property type="entry name" value="HET"/>
</dbReference>
<sequence length="751" mass="83612">MESTDLVAARQYPGCFTSNEVRQLLGQAWTDENSSADDERPGRDAHKVTLENHWRPDCICAPLHAQCLAPDSPPHATDETPSSTSSSSDDSDDSDSSDSSDNVNITITLDQLRELSRSACWFCSVIYAGIEAMPPWDPILPIPSRTSFRLESSESGICVTALNETKGYLGPVPEPKVMLYVDGNRASTTPCKLLHARQETIYSDPHQQMQFLSRVLQKCLDNHQCAPEENSFMPTRLVHVQVIDGQYATRLVTDVSLGPYVTLSHCWGRSFPSYAKTTESNIQSRCSPLGIAWEELPQTFRDAVAVTERLGFEYIWIDALCIIQDSPSDWEAESRLMSEVYSYCALMLSSDASSDTNVGFFRSANMSTKPWPALGSNSAVRASFSLTHRVYGLMPPMYIPFEQSHIYPLSTRAWCYQEGRLARRVVHFSVDEVSYDCVDGVECQCGSWGPEGYKYGTNSWHKTLPHTTCTAEEKHSLWLYTVTMYSERDLSFPTDRFPALSALARQFHFSGSTKSESSPAETPRKFTDIDLGVYMAGFWSNFLLGDLFWYVDYRPGARISTTSSYVAPTWSWASVSGGINWGKPGTLCVELISVHCDSSGSDDLGKMTYGELVLKARIVPVRLTRTFYNLGQKKEWNIGLECQDPETGEQACLGAYRPDCIEPVPGTEFFGGIIPSLWHSDYSPDKAIPVEGGEYFAMLLGETAVIIMKAVQDGDPREYERAGTVHGNATTESEVMTGWFDGVEPQVLKVI</sequence>
<organism evidence="3 4">
    <name type="scientific">Thelonectria olida</name>
    <dbReference type="NCBI Taxonomy" id="1576542"/>
    <lineage>
        <taxon>Eukaryota</taxon>
        <taxon>Fungi</taxon>
        <taxon>Dikarya</taxon>
        <taxon>Ascomycota</taxon>
        <taxon>Pezizomycotina</taxon>
        <taxon>Sordariomycetes</taxon>
        <taxon>Hypocreomycetidae</taxon>
        <taxon>Hypocreales</taxon>
        <taxon>Nectriaceae</taxon>
        <taxon>Thelonectria</taxon>
    </lineage>
</organism>
<evidence type="ECO:0000313" key="4">
    <source>
        <dbReference type="Proteomes" id="UP000777438"/>
    </source>
</evidence>
<name>A0A9P9AJR5_9HYPO</name>
<reference evidence="3 4" key="1">
    <citation type="journal article" date="2021" name="Nat. Commun.">
        <title>Genetic determinants of endophytism in the Arabidopsis root mycobiome.</title>
        <authorList>
            <person name="Mesny F."/>
            <person name="Miyauchi S."/>
            <person name="Thiergart T."/>
            <person name="Pickel B."/>
            <person name="Atanasova L."/>
            <person name="Karlsson M."/>
            <person name="Huettel B."/>
            <person name="Barry K.W."/>
            <person name="Haridas S."/>
            <person name="Chen C."/>
            <person name="Bauer D."/>
            <person name="Andreopoulos W."/>
            <person name="Pangilinan J."/>
            <person name="LaButti K."/>
            <person name="Riley R."/>
            <person name="Lipzen A."/>
            <person name="Clum A."/>
            <person name="Drula E."/>
            <person name="Henrissat B."/>
            <person name="Kohler A."/>
            <person name="Grigoriev I.V."/>
            <person name="Martin F.M."/>
            <person name="Hacquard S."/>
        </authorList>
    </citation>
    <scope>NUCLEOTIDE SEQUENCE [LARGE SCALE GENOMIC DNA]</scope>
    <source>
        <strain evidence="3 4">MPI-CAGE-CH-0241</strain>
    </source>
</reference>
<dbReference type="Proteomes" id="UP000777438">
    <property type="component" value="Unassembled WGS sequence"/>
</dbReference>
<keyword evidence="4" id="KW-1185">Reference proteome</keyword>
<gene>
    <name evidence="3" type="ORF">B0T10DRAFT_464569</name>
</gene>
<dbReference type="EMBL" id="JAGPYM010000029">
    <property type="protein sequence ID" value="KAH6879531.1"/>
    <property type="molecule type" value="Genomic_DNA"/>
</dbReference>
<protein>
    <submittedName>
        <fullName evidence="3">Heterokaryon incompatibility protein-domain-containing protein</fullName>
    </submittedName>
</protein>
<evidence type="ECO:0000313" key="3">
    <source>
        <dbReference type="EMBL" id="KAH6879531.1"/>
    </source>
</evidence>
<evidence type="ECO:0000259" key="2">
    <source>
        <dbReference type="Pfam" id="PF06985"/>
    </source>
</evidence>